<protein>
    <submittedName>
        <fullName evidence="2">Uncharacterized protein</fullName>
    </submittedName>
</protein>
<name>A0A2N0B8A6_9LEPT</name>
<organism evidence="2">
    <name type="scientific">Leptospira ellisii</name>
    <dbReference type="NCBI Taxonomy" id="2023197"/>
    <lineage>
        <taxon>Bacteria</taxon>
        <taxon>Pseudomonadati</taxon>
        <taxon>Spirochaetota</taxon>
        <taxon>Spirochaetia</taxon>
        <taxon>Leptospirales</taxon>
        <taxon>Leptospiraceae</taxon>
        <taxon>Leptospira</taxon>
    </lineage>
</organism>
<sequence>MKRGRTGDFVRAVSIPQFLRLWIAATFVTSAPIAGVESRAGATFEGYESRYSRTAKENWFLKSSNCAIPLVSFSTKTVRSTNKDYTKETETASRCGAFLFETRNGTPLFSGVWENDAFRFSFGHRFRPLENFYFLRDENFYTALPGIEQPIRRSGFAGLKRMDWSAGVYYSETEALKRPGFYLLSPRKIFEFAYAPELNRHYTSLNFRSKSFGWSGPPIVSRIQTAGEGKMFYGTFYASVFSETSATEWKATGYKGRSTDIFATDPDKNDLSGEASLARLGVVTRSYFSMEWIRAWNRPLPKKSNSAESAKPDFTERNPGSETKGSDSETETKRWEIFGAKAPIAYGELGGILISVRRYSEEIRGRGLYYSLQKKRFTIELGQEWRTNGDTILEGKWSFRLDDSWNLEGAFLFQGRENRTDSLFEARTARDETSLIFTDRSSSFRVRLLSPYAAFTVSHSRKRERSDDGIWINLQLQFPF</sequence>
<evidence type="ECO:0000313" key="2">
    <source>
        <dbReference type="EMBL" id="PJZ92756.1"/>
    </source>
</evidence>
<accession>A0A2N0B8A6</accession>
<comment type="caution">
    <text evidence="2">The sequence shown here is derived from an EMBL/GenBank/DDBJ whole genome shotgun (WGS) entry which is preliminary data.</text>
</comment>
<feature type="region of interest" description="Disordered" evidence="1">
    <location>
        <begin position="302"/>
        <end position="332"/>
    </location>
</feature>
<proteinExistence type="predicted"/>
<dbReference type="AlphaFoldDB" id="A0A2N0B8A6"/>
<dbReference type="EMBL" id="NPEF01000107">
    <property type="protein sequence ID" value="PJZ92756.1"/>
    <property type="molecule type" value="Genomic_DNA"/>
</dbReference>
<gene>
    <name evidence="2" type="ORF">CH379_11470</name>
</gene>
<reference evidence="2" key="1">
    <citation type="submission" date="2017-07" db="EMBL/GenBank/DDBJ databases">
        <title>Leptospira spp. isolated from tropical soils.</title>
        <authorList>
            <person name="Thibeaux R."/>
            <person name="Iraola G."/>
            <person name="Ferres I."/>
            <person name="Bierque E."/>
            <person name="Girault D."/>
            <person name="Soupe-Gilbert M.-E."/>
            <person name="Picardeau M."/>
            <person name="Goarant C."/>
        </authorList>
    </citation>
    <scope>NUCLEOTIDE SEQUENCE [LARGE SCALE GENOMIC DNA]</scope>
    <source>
        <strain evidence="2">ATI7-C-A5</strain>
    </source>
</reference>
<dbReference type="OrthoDB" id="316455at2"/>
<evidence type="ECO:0000256" key="1">
    <source>
        <dbReference type="SAM" id="MobiDB-lite"/>
    </source>
</evidence>